<evidence type="ECO:0000259" key="1">
    <source>
        <dbReference type="PROSITE" id="PS51186"/>
    </source>
</evidence>
<dbReference type="InterPro" id="IPR000182">
    <property type="entry name" value="GNAT_dom"/>
</dbReference>
<proteinExistence type="predicted"/>
<dbReference type="AlphaFoldDB" id="A0A941EID7"/>
<dbReference type="GO" id="GO:0016747">
    <property type="term" value="F:acyltransferase activity, transferring groups other than amino-acyl groups"/>
    <property type="evidence" value="ECO:0007669"/>
    <property type="project" value="InterPro"/>
</dbReference>
<dbReference type="Gene3D" id="3.40.630.30">
    <property type="match status" value="1"/>
</dbReference>
<feature type="domain" description="N-acetyltransferase" evidence="1">
    <location>
        <begin position="149"/>
        <end position="288"/>
    </location>
</feature>
<gene>
    <name evidence="2" type="ORF">KDL01_01585</name>
</gene>
<dbReference type="RefSeq" id="WP_212526469.1">
    <property type="nucleotide sequence ID" value="NZ_JAGSOG010000004.1"/>
</dbReference>
<organism evidence="2 3">
    <name type="scientific">Actinospica durhamensis</name>
    <dbReference type="NCBI Taxonomy" id="1508375"/>
    <lineage>
        <taxon>Bacteria</taxon>
        <taxon>Bacillati</taxon>
        <taxon>Actinomycetota</taxon>
        <taxon>Actinomycetes</taxon>
        <taxon>Catenulisporales</taxon>
        <taxon>Actinospicaceae</taxon>
        <taxon>Actinospica</taxon>
    </lineage>
</organism>
<dbReference type="Pfam" id="PF00583">
    <property type="entry name" value="Acetyltransf_1"/>
    <property type="match status" value="1"/>
</dbReference>
<protein>
    <submittedName>
        <fullName evidence="2">GNAT family N-acetyltransferase</fullName>
    </submittedName>
</protein>
<dbReference type="SUPFAM" id="SSF55729">
    <property type="entry name" value="Acyl-CoA N-acyltransferases (Nat)"/>
    <property type="match status" value="1"/>
</dbReference>
<dbReference type="PROSITE" id="PS51186">
    <property type="entry name" value="GNAT"/>
    <property type="match status" value="1"/>
</dbReference>
<dbReference type="CDD" id="cd04301">
    <property type="entry name" value="NAT_SF"/>
    <property type="match status" value="1"/>
</dbReference>
<reference evidence="2" key="1">
    <citation type="submission" date="2021-04" db="EMBL/GenBank/DDBJ databases">
        <title>Genome based classification of Actinospica acidithermotolerans sp. nov., an actinobacterium isolated from an Indonesian hot spring.</title>
        <authorList>
            <person name="Kusuma A.B."/>
            <person name="Putra K.E."/>
            <person name="Nafisah S."/>
            <person name="Loh J."/>
            <person name="Nouioui I."/>
            <person name="Goodfellow M."/>
        </authorList>
    </citation>
    <scope>NUCLEOTIDE SEQUENCE</scope>
    <source>
        <strain evidence="2">CSCA 57</strain>
    </source>
</reference>
<dbReference type="EMBL" id="JAGSOG010000004">
    <property type="protein sequence ID" value="MBR7831931.1"/>
    <property type="molecule type" value="Genomic_DNA"/>
</dbReference>
<name>A0A941EID7_9ACTN</name>
<comment type="caution">
    <text evidence="2">The sequence shown here is derived from an EMBL/GenBank/DDBJ whole genome shotgun (WGS) entry which is preliminary data.</text>
</comment>
<dbReference type="Proteomes" id="UP000675781">
    <property type="component" value="Unassembled WGS sequence"/>
</dbReference>
<keyword evidence="3" id="KW-1185">Reference proteome</keyword>
<accession>A0A941EID7</accession>
<sequence>MTIALSTPGVTEFHEVLAALRDWQHDKAPLELHPGDLGWACSHGVEKVVSTVRTWSRDSRIVAVGFLDQPDLLRLAVAPELQRDEATARVLIEDFSAPERGVLPAGAVYLAAANGTLVKELLLADGWKTDDAWTPLSLDLAEPVQDPGLRIEVADSDSAHVWIAVTVAAWEKSTFSMDRWHALAAGPAFSDARFLIAYDDQDTPVANIGVWLAGPGKPGLIEPLGTHRDHRHQGHGRAITLAGAAALRAMGSSSAFVCTQNSLAGAVATYKSAGFTAGAERLDISRSA</sequence>
<evidence type="ECO:0000313" key="3">
    <source>
        <dbReference type="Proteomes" id="UP000675781"/>
    </source>
</evidence>
<evidence type="ECO:0000313" key="2">
    <source>
        <dbReference type="EMBL" id="MBR7831931.1"/>
    </source>
</evidence>
<dbReference type="InterPro" id="IPR016181">
    <property type="entry name" value="Acyl_CoA_acyltransferase"/>
</dbReference>